<dbReference type="GO" id="GO:0003697">
    <property type="term" value="F:single-stranded DNA binding"/>
    <property type="evidence" value="ECO:0007669"/>
    <property type="project" value="TreeGrafter"/>
</dbReference>
<comment type="caution">
    <text evidence="11">The sequence shown here is derived from an EMBL/GenBank/DDBJ whole genome shotgun (WGS) entry which is preliminary data.</text>
</comment>
<dbReference type="Gene3D" id="3.60.10.10">
    <property type="entry name" value="Endonuclease/exonuclease/phosphatase"/>
    <property type="match status" value="1"/>
</dbReference>
<dbReference type="GO" id="GO:0004519">
    <property type="term" value="F:endonuclease activity"/>
    <property type="evidence" value="ECO:0007669"/>
    <property type="project" value="UniProtKB-KW"/>
</dbReference>
<keyword evidence="6" id="KW-0227">DNA damage</keyword>
<dbReference type="PANTHER" id="PTHR15822">
    <property type="entry name" value="TRAF AND TNF RECEPTOR-ASSOCIATED PROTEIN"/>
    <property type="match status" value="1"/>
</dbReference>
<sequence>MTFLSRFRTQILSWWQDTPLPSDVPATFQSWHEFDERSSRWRVVETGQERRTGPSVDRASEGETDCSSYNLVTWNVDYSSPLPGQRLSAILSHTLSLTPAVDIIYFQELSRDAFLQLLDDPEIRRGWYLSDADGVLPAGQSFKTITLLSKARFQSPRPGPVWRVKYPSRFARDALCCDVFVPQAAGSADSVRLRLVNVHLDSLPIQPSLRPQQISIAAALLRSAGRGLVAGDFNPVLPGDETLVEDNGLVDAWLTLHPGDQGFTWGVDGKEPFPPNRMDKVVSLGLSVQHIEILSPGYINKSDHGDRGNNGDTIAWSDHSGLRCSFKLVGP</sequence>
<keyword evidence="5" id="KW-0479">Metal-binding</keyword>
<evidence type="ECO:0000256" key="2">
    <source>
        <dbReference type="ARBA" id="ARBA00001946"/>
    </source>
</evidence>
<dbReference type="AlphaFoldDB" id="A0AAJ0M2A8"/>
<evidence type="ECO:0000256" key="7">
    <source>
        <dbReference type="ARBA" id="ARBA00022801"/>
    </source>
</evidence>
<evidence type="ECO:0000313" key="11">
    <source>
        <dbReference type="EMBL" id="KAK3306333.1"/>
    </source>
</evidence>
<dbReference type="GO" id="GO:0005634">
    <property type="term" value="C:nucleus"/>
    <property type="evidence" value="ECO:0007669"/>
    <property type="project" value="UniProtKB-SubCell"/>
</dbReference>
<dbReference type="PANTHER" id="PTHR15822:SF4">
    <property type="entry name" value="TYROSYL-DNA PHOSPHODIESTERASE 2"/>
    <property type="match status" value="1"/>
</dbReference>
<evidence type="ECO:0000256" key="1">
    <source>
        <dbReference type="ARBA" id="ARBA00001936"/>
    </source>
</evidence>
<evidence type="ECO:0000256" key="4">
    <source>
        <dbReference type="ARBA" id="ARBA00022722"/>
    </source>
</evidence>
<keyword evidence="9" id="KW-0234">DNA repair</keyword>
<gene>
    <name evidence="11" type="ORF">B0T15DRAFT_137755</name>
</gene>
<keyword evidence="4" id="KW-0540">Nuclease</keyword>
<dbReference type="InterPro" id="IPR036691">
    <property type="entry name" value="Endo/exonu/phosph_ase_sf"/>
</dbReference>
<evidence type="ECO:0000313" key="12">
    <source>
        <dbReference type="Proteomes" id="UP001273166"/>
    </source>
</evidence>
<dbReference type="SUPFAM" id="SSF56219">
    <property type="entry name" value="DNase I-like"/>
    <property type="match status" value="1"/>
</dbReference>
<dbReference type="EMBL" id="JAUDZG010000003">
    <property type="protein sequence ID" value="KAK3306333.1"/>
    <property type="molecule type" value="Genomic_DNA"/>
</dbReference>
<reference evidence="11" key="1">
    <citation type="journal article" date="2023" name="Mol. Phylogenet. Evol.">
        <title>Genome-scale phylogeny and comparative genomics of the fungal order Sordariales.</title>
        <authorList>
            <person name="Hensen N."/>
            <person name="Bonometti L."/>
            <person name="Westerberg I."/>
            <person name="Brannstrom I.O."/>
            <person name="Guillou S."/>
            <person name="Cros-Aarteil S."/>
            <person name="Calhoun S."/>
            <person name="Haridas S."/>
            <person name="Kuo A."/>
            <person name="Mondo S."/>
            <person name="Pangilinan J."/>
            <person name="Riley R."/>
            <person name="LaButti K."/>
            <person name="Andreopoulos B."/>
            <person name="Lipzen A."/>
            <person name="Chen C."/>
            <person name="Yan M."/>
            <person name="Daum C."/>
            <person name="Ng V."/>
            <person name="Clum A."/>
            <person name="Steindorff A."/>
            <person name="Ohm R.A."/>
            <person name="Martin F."/>
            <person name="Silar P."/>
            <person name="Natvig D.O."/>
            <person name="Lalanne C."/>
            <person name="Gautier V."/>
            <person name="Ament-Velasquez S.L."/>
            <person name="Kruys A."/>
            <person name="Hutchinson M.I."/>
            <person name="Powell A.J."/>
            <person name="Barry K."/>
            <person name="Miller A.N."/>
            <person name="Grigoriev I.V."/>
            <person name="Debuchy R."/>
            <person name="Gladieux P."/>
            <person name="Hiltunen Thoren M."/>
            <person name="Johannesson H."/>
        </authorList>
    </citation>
    <scope>NUCLEOTIDE SEQUENCE</scope>
    <source>
        <strain evidence="11">CBS 333.67</strain>
    </source>
</reference>
<dbReference type="CDD" id="cd09080">
    <property type="entry name" value="TDP2"/>
    <property type="match status" value="1"/>
</dbReference>
<keyword evidence="7" id="KW-0378">Hydrolase</keyword>
<proteinExistence type="predicted"/>
<dbReference type="GO" id="GO:0070260">
    <property type="term" value="F:5'-tyrosyl-DNA phosphodiesterase activity"/>
    <property type="evidence" value="ECO:0007669"/>
    <property type="project" value="TreeGrafter"/>
</dbReference>
<evidence type="ECO:0000256" key="5">
    <source>
        <dbReference type="ARBA" id="ARBA00022723"/>
    </source>
</evidence>
<dbReference type="RefSeq" id="XP_062722113.1">
    <property type="nucleotide sequence ID" value="XM_062861840.1"/>
</dbReference>
<dbReference type="GeneID" id="87880669"/>
<evidence type="ECO:0000256" key="8">
    <source>
        <dbReference type="ARBA" id="ARBA00022842"/>
    </source>
</evidence>
<keyword evidence="10" id="KW-0539">Nucleus</keyword>
<reference evidence="11" key="2">
    <citation type="submission" date="2023-06" db="EMBL/GenBank/DDBJ databases">
        <authorList>
            <consortium name="Lawrence Berkeley National Laboratory"/>
            <person name="Mondo S.J."/>
            <person name="Hensen N."/>
            <person name="Bonometti L."/>
            <person name="Westerberg I."/>
            <person name="Brannstrom I.O."/>
            <person name="Guillou S."/>
            <person name="Cros-Aarteil S."/>
            <person name="Calhoun S."/>
            <person name="Haridas S."/>
            <person name="Kuo A."/>
            <person name="Pangilinan J."/>
            <person name="Riley R."/>
            <person name="Labutti K."/>
            <person name="Andreopoulos B."/>
            <person name="Lipzen A."/>
            <person name="Chen C."/>
            <person name="Yanf M."/>
            <person name="Daum C."/>
            <person name="Ng V."/>
            <person name="Clum A."/>
            <person name="Steindorff A."/>
            <person name="Ohm R."/>
            <person name="Martin F."/>
            <person name="Silar P."/>
            <person name="Natvig D."/>
            <person name="Lalanne C."/>
            <person name="Gautier V."/>
            <person name="Ament-Velasquez S.L."/>
            <person name="Kruys A."/>
            <person name="Hutchinson M.I."/>
            <person name="Powell A.J."/>
            <person name="Barry K."/>
            <person name="Miller A.N."/>
            <person name="Grigoriev I.V."/>
            <person name="Debuchy R."/>
            <person name="Gladieux P."/>
            <person name="Thoren M.H."/>
            <person name="Johannesson H."/>
        </authorList>
    </citation>
    <scope>NUCLEOTIDE SEQUENCE</scope>
    <source>
        <strain evidence="11">CBS 333.67</strain>
    </source>
</reference>
<dbReference type="Proteomes" id="UP001273166">
    <property type="component" value="Unassembled WGS sequence"/>
</dbReference>
<organism evidence="11 12">
    <name type="scientific">Chaetomium strumarium</name>
    <dbReference type="NCBI Taxonomy" id="1170767"/>
    <lineage>
        <taxon>Eukaryota</taxon>
        <taxon>Fungi</taxon>
        <taxon>Dikarya</taxon>
        <taxon>Ascomycota</taxon>
        <taxon>Pezizomycotina</taxon>
        <taxon>Sordariomycetes</taxon>
        <taxon>Sordariomycetidae</taxon>
        <taxon>Sordariales</taxon>
        <taxon>Chaetomiaceae</taxon>
        <taxon>Chaetomium</taxon>
    </lineage>
</organism>
<protein>
    <submittedName>
        <fullName evidence="11">Endonuclease/exonuclease/phosphatase</fullName>
    </submittedName>
</protein>
<keyword evidence="8" id="KW-0460">Magnesium</keyword>
<keyword evidence="11" id="KW-0255">Endonuclease</keyword>
<evidence type="ECO:0000256" key="6">
    <source>
        <dbReference type="ARBA" id="ARBA00022763"/>
    </source>
</evidence>
<evidence type="ECO:0000256" key="9">
    <source>
        <dbReference type="ARBA" id="ARBA00023204"/>
    </source>
</evidence>
<comment type="subcellular location">
    <subcellularLocation>
        <location evidence="3">Nucleus</location>
    </subcellularLocation>
</comment>
<dbReference type="GO" id="GO:0006302">
    <property type="term" value="P:double-strand break repair"/>
    <property type="evidence" value="ECO:0007669"/>
    <property type="project" value="TreeGrafter"/>
</dbReference>
<dbReference type="GO" id="GO:0046872">
    <property type="term" value="F:metal ion binding"/>
    <property type="evidence" value="ECO:0007669"/>
    <property type="project" value="UniProtKB-KW"/>
</dbReference>
<name>A0AAJ0M2A8_9PEZI</name>
<evidence type="ECO:0000256" key="10">
    <source>
        <dbReference type="ARBA" id="ARBA00023242"/>
    </source>
</evidence>
<dbReference type="GO" id="GO:0005737">
    <property type="term" value="C:cytoplasm"/>
    <property type="evidence" value="ECO:0007669"/>
    <property type="project" value="TreeGrafter"/>
</dbReference>
<comment type="cofactor">
    <cofactor evidence="1">
        <name>Mn(2+)</name>
        <dbReference type="ChEBI" id="CHEBI:29035"/>
    </cofactor>
</comment>
<comment type="cofactor">
    <cofactor evidence="2">
        <name>Mg(2+)</name>
        <dbReference type="ChEBI" id="CHEBI:18420"/>
    </cofactor>
</comment>
<accession>A0AAJ0M2A8</accession>
<evidence type="ECO:0000256" key="3">
    <source>
        <dbReference type="ARBA" id="ARBA00004123"/>
    </source>
</evidence>
<keyword evidence="12" id="KW-1185">Reference proteome</keyword>
<dbReference type="InterPro" id="IPR051547">
    <property type="entry name" value="TDP2-like"/>
</dbReference>